<dbReference type="CDD" id="cd06171">
    <property type="entry name" value="Sigma70_r4"/>
    <property type="match status" value="1"/>
</dbReference>
<sequence>MTDFTTEIEAHRRELRVHCYRMLGSFDEAEDLVQETLLRAWRGRSTYEGRASVRAWLYRIATNACLDFLDAHPRELPVLDLPSTRDSDLTPRPAVAVPWLQPFPDSLLEPDAVVVARETVELAFLAAIQHLSPRGRAALLLRDVLGWSARETATALGTTPASVNSTVQRSRAALKEHLPARRTEWQAGEASEAERAVVARYMTALVEHDEATFAELLREDVRCSHASGAGGHSGPEPTWYSGLSTVQEAWEPAFRGDHAAPFRVLPISANGLPALATYVRVDGVFRAFGLNALRISNGRVAEVITFGTEVFPAFGLGETWPASAP</sequence>
<dbReference type="InterPro" id="IPR013249">
    <property type="entry name" value="RNA_pol_sigma70_r4_t2"/>
</dbReference>
<dbReference type="InterPro" id="IPR014305">
    <property type="entry name" value="RNA_pol_sigma-G_actinobac"/>
</dbReference>
<proteinExistence type="inferred from homology"/>
<dbReference type="InterPro" id="IPR000838">
    <property type="entry name" value="RNA_pol_sigma70_ECF_CS"/>
</dbReference>
<dbReference type="Proteomes" id="UP000198582">
    <property type="component" value="Unassembled WGS sequence"/>
</dbReference>
<dbReference type="PROSITE" id="PS01063">
    <property type="entry name" value="SIGMA70_ECF"/>
    <property type="match status" value="1"/>
</dbReference>
<evidence type="ECO:0000313" key="11">
    <source>
        <dbReference type="Proteomes" id="UP000198582"/>
    </source>
</evidence>
<dbReference type="Pfam" id="PF08281">
    <property type="entry name" value="Sigma70_r4_2"/>
    <property type="match status" value="1"/>
</dbReference>
<evidence type="ECO:0000256" key="3">
    <source>
        <dbReference type="ARBA" id="ARBA00023015"/>
    </source>
</evidence>
<comment type="similarity">
    <text evidence="1 7">Belongs to the sigma-70 factor family. ECF subfamily.</text>
</comment>
<dbReference type="SUPFAM" id="SSF88946">
    <property type="entry name" value="Sigma2 domain of RNA polymerase sigma factors"/>
    <property type="match status" value="1"/>
</dbReference>
<reference evidence="10 11" key="1">
    <citation type="submission" date="2016-10" db="EMBL/GenBank/DDBJ databases">
        <authorList>
            <person name="de Groot N.N."/>
        </authorList>
    </citation>
    <scope>NUCLEOTIDE SEQUENCE [LARGE SCALE GENOMIC DNA]</scope>
    <source>
        <strain evidence="10 11">DSM 44993</strain>
    </source>
</reference>
<dbReference type="InterPro" id="IPR039425">
    <property type="entry name" value="RNA_pol_sigma-70-like"/>
</dbReference>
<dbReference type="NCBIfam" id="TIGR02937">
    <property type="entry name" value="sigma70-ECF"/>
    <property type="match status" value="1"/>
</dbReference>
<dbReference type="GO" id="GO:0006950">
    <property type="term" value="P:response to stress"/>
    <property type="evidence" value="ECO:0007669"/>
    <property type="project" value="UniProtKB-ARBA"/>
</dbReference>
<dbReference type="InterPro" id="IPR014284">
    <property type="entry name" value="RNA_pol_sigma-70_dom"/>
</dbReference>
<organism evidence="10 11">
    <name type="scientific">Amycolatopsis saalfeldensis</name>
    <dbReference type="NCBI Taxonomy" id="394193"/>
    <lineage>
        <taxon>Bacteria</taxon>
        <taxon>Bacillati</taxon>
        <taxon>Actinomycetota</taxon>
        <taxon>Actinomycetes</taxon>
        <taxon>Pseudonocardiales</taxon>
        <taxon>Pseudonocardiaceae</taxon>
        <taxon>Amycolatopsis</taxon>
    </lineage>
</organism>
<evidence type="ECO:0000259" key="9">
    <source>
        <dbReference type="Pfam" id="PF08281"/>
    </source>
</evidence>
<feature type="domain" description="RNA polymerase sigma factor 70 region 4 type 2" evidence="9">
    <location>
        <begin position="123"/>
        <end position="174"/>
    </location>
</feature>
<keyword evidence="5 7" id="KW-0238">DNA-binding</keyword>
<dbReference type="InterPro" id="IPR036388">
    <property type="entry name" value="WH-like_DNA-bd_sf"/>
</dbReference>
<evidence type="ECO:0000256" key="5">
    <source>
        <dbReference type="ARBA" id="ARBA00023125"/>
    </source>
</evidence>
<gene>
    <name evidence="10" type="ORF">SAMN04489732_123145</name>
</gene>
<dbReference type="Gene3D" id="3.10.450.50">
    <property type="match status" value="1"/>
</dbReference>
<dbReference type="NCBIfam" id="NF006089">
    <property type="entry name" value="PRK08241.1"/>
    <property type="match status" value="1"/>
</dbReference>
<evidence type="ECO:0000256" key="2">
    <source>
        <dbReference type="ARBA" id="ARBA00011344"/>
    </source>
</evidence>
<dbReference type="Pfam" id="PF04542">
    <property type="entry name" value="Sigma70_r2"/>
    <property type="match status" value="1"/>
</dbReference>
<dbReference type="AlphaFoldDB" id="A0A1H8YLJ2"/>
<dbReference type="Gene3D" id="1.10.10.10">
    <property type="entry name" value="Winged helix-like DNA-binding domain superfamily/Winged helix DNA-binding domain"/>
    <property type="match status" value="1"/>
</dbReference>
<protein>
    <recommendedName>
        <fullName evidence="7">RNA polymerase sigma factor</fullName>
    </recommendedName>
</protein>
<dbReference type="EMBL" id="FOEF01000023">
    <property type="protein sequence ID" value="SEP53016.1"/>
    <property type="molecule type" value="Genomic_DNA"/>
</dbReference>
<dbReference type="GO" id="GO:0016987">
    <property type="term" value="F:sigma factor activity"/>
    <property type="evidence" value="ECO:0007669"/>
    <property type="project" value="UniProtKB-KW"/>
</dbReference>
<keyword evidence="6 7" id="KW-0804">Transcription</keyword>
<evidence type="ECO:0000259" key="8">
    <source>
        <dbReference type="Pfam" id="PF04542"/>
    </source>
</evidence>
<dbReference type="InterPro" id="IPR007627">
    <property type="entry name" value="RNA_pol_sigma70_r2"/>
</dbReference>
<dbReference type="InterPro" id="IPR032710">
    <property type="entry name" value="NTF2-like_dom_sf"/>
</dbReference>
<evidence type="ECO:0000256" key="6">
    <source>
        <dbReference type="ARBA" id="ARBA00023163"/>
    </source>
</evidence>
<dbReference type="STRING" id="394193.SAMN04489732_123145"/>
<evidence type="ECO:0000256" key="7">
    <source>
        <dbReference type="RuleBase" id="RU000716"/>
    </source>
</evidence>
<dbReference type="InterPro" id="IPR013324">
    <property type="entry name" value="RNA_pol_sigma_r3/r4-like"/>
</dbReference>
<dbReference type="SUPFAM" id="SSF88659">
    <property type="entry name" value="Sigma3 and sigma4 domains of RNA polymerase sigma factors"/>
    <property type="match status" value="1"/>
</dbReference>
<keyword evidence="4 7" id="KW-0731">Sigma factor</keyword>
<accession>A0A1H8YLJ2</accession>
<dbReference type="InterPro" id="IPR013325">
    <property type="entry name" value="RNA_pol_sigma_r2"/>
</dbReference>
<keyword evidence="3 7" id="KW-0805">Transcription regulation</keyword>
<evidence type="ECO:0000256" key="1">
    <source>
        <dbReference type="ARBA" id="ARBA00010641"/>
    </source>
</evidence>
<comment type="subunit">
    <text evidence="2">Interacts transiently with the RNA polymerase catalytic core formed by RpoA, RpoB, RpoC and RpoZ (2 alpha, 1 beta, 1 beta' and 1 omega subunit) to form the RNA polymerase holoenzyme that can initiate transcription.</text>
</comment>
<name>A0A1H8YLJ2_9PSEU</name>
<dbReference type="NCBIfam" id="TIGR02960">
    <property type="entry name" value="SigX5"/>
    <property type="match status" value="1"/>
</dbReference>
<dbReference type="PANTHER" id="PTHR43133">
    <property type="entry name" value="RNA POLYMERASE ECF-TYPE SIGMA FACTO"/>
    <property type="match status" value="1"/>
</dbReference>
<dbReference type="GO" id="GO:0003677">
    <property type="term" value="F:DNA binding"/>
    <property type="evidence" value="ECO:0007669"/>
    <property type="project" value="UniProtKB-KW"/>
</dbReference>
<feature type="domain" description="RNA polymerase sigma-70 region 2" evidence="8">
    <location>
        <begin position="8"/>
        <end position="71"/>
    </location>
</feature>
<evidence type="ECO:0000313" key="10">
    <source>
        <dbReference type="EMBL" id="SEP53016.1"/>
    </source>
</evidence>
<dbReference type="Gene3D" id="1.10.1740.10">
    <property type="match status" value="1"/>
</dbReference>
<dbReference type="GO" id="GO:0006352">
    <property type="term" value="P:DNA-templated transcription initiation"/>
    <property type="evidence" value="ECO:0007669"/>
    <property type="project" value="InterPro"/>
</dbReference>
<keyword evidence="11" id="KW-1185">Reference proteome</keyword>
<dbReference type="RefSeq" id="WP_245787705.1">
    <property type="nucleotide sequence ID" value="NZ_FOEF01000023.1"/>
</dbReference>
<dbReference type="SUPFAM" id="SSF54427">
    <property type="entry name" value="NTF2-like"/>
    <property type="match status" value="1"/>
</dbReference>
<evidence type="ECO:0000256" key="4">
    <source>
        <dbReference type="ARBA" id="ARBA00023082"/>
    </source>
</evidence>
<dbReference type="PANTHER" id="PTHR43133:SF65">
    <property type="entry name" value="ECF RNA POLYMERASE SIGMA FACTOR SIGG"/>
    <property type="match status" value="1"/>
</dbReference>